<feature type="non-terminal residue" evidence="1">
    <location>
        <position position="150"/>
    </location>
</feature>
<evidence type="ECO:0000313" key="2">
    <source>
        <dbReference type="Proteomes" id="UP000447355"/>
    </source>
</evidence>
<comment type="caution">
    <text evidence="1">The sequence shown here is derived from an EMBL/GenBank/DDBJ whole genome shotgun (WGS) entry which is preliminary data.</text>
</comment>
<dbReference type="SUPFAM" id="SSF102405">
    <property type="entry name" value="MCP/YpsA-like"/>
    <property type="match status" value="1"/>
</dbReference>
<dbReference type="RefSeq" id="WP_217432037.1">
    <property type="nucleotide sequence ID" value="NZ_WWCX01000075.1"/>
</dbReference>
<gene>
    <name evidence="1" type="ORF">GTP90_26970</name>
</gene>
<dbReference type="Proteomes" id="UP000447355">
    <property type="component" value="Unassembled WGS sequence"/>
</dbReference>
<proteinExistence type="predicted"/>
<sequence length="150" mass="16145">MPPVDEDAPSPYALPFVVALTGHRDLHAGDVAAVAVQLFEAIELIAAALPHSPIHFLSALADGADQLFAEQVLKLQRQCAASAPHGRRRIELIVPLPMPFDDYCVEQAGGAAARERDPLRFEADRQAFAARFLRYSAGAGRVFVIPPAPP</sequence>
<dbReference type="Gene3D" id="3.40.50.450">
    <property type="match status" value="1"/>
</dbReference>
<reference evidence="1" key="1">
    <citation type="submission" date="2019-12" db="EMBL/GenBank/DDBJ databases">
        <title>Novel species isolated from a subtropical stream in China.</title>
        <authorList>
            <person name="Lu H."/>
        </authorList>
    </citation>
    <scope>NUCLEOTIDE SEQUENCE [LARGE SCALE GENOMIC DNA]</scope>
    <source>
        <strain evidence="1">FT81W</strain>
    </source>
</reference>
<dbReference type="EMBL" id="WWCX01000075">
    <property type="protein sequence ID" value="MYM97499.1"/>
    <property type="molecule type" value="Genomic_DNA"/>
</dbReference>
<dbReference type="AlphaFoldDB" id="A0A845GYD0"/>
<protein>
    <submittedName>
        <fullName evidence="1">Uncharacterized protein</fullName>
    </submittedName>
</protein>
<name>A0A845GYD0_9BURK</name>
<accession>A0A845GYD0</accession>
<evidence type="ECO:0000313" key="1">
    <source>
        <dbReference type="EMBL" id="MYM97499.1"/>
    </source>
</evidence>
<organism evidence="1 2">
    <name type="scientific">Duganella vulcania</name>
    <dbReference type="NCBI Taxonomy" id="2692166"/>
    <lineage>
        <taxon>Bacteria</taxon>
        <taxon>Pseudomonadati</taxon>
        <taxon>Pseudomonadota</taxon>
        <taxon>Betaproteobacteria</taxon>
        <taxon>Burkholderiales</taxon>
        <taxon>Oxalobacteraceae</taxon>
        <taxon>Telluria group</taxon>
        <taxon>Duganella</taxon>
    </lineage>
</organism>